<gene>
    <name evidence="3" type="ORF">AK812_SmicGene13832</name>
</gene>
<name>A0A1Q9E747_SYMMI</name>
<dbReference type="EMBL" id="LSRX01000241">
    <property type="protein sequence ID" value="OLQ03247.1"/>
    <property type="molecule type" value="Genomic_DNA"/>
</dbReference>
<protein>
    <recommendedName>
        <fullName evidence="2">ISXO2-like transposase domain-containing protein</fullName>
    </recommendedName>
</protein>
<keyword evidence="1" id="KW-0732">Signal</keyword>
<keyword evidence="4" id="KW-1185">Reference proteome</keyword>
<comment type="caution">
    <text evidence="3">The sequence shown here is derived from an EMBL/GenBank/DDBJ whole genome shotgun (WGS) entry which is preliminary data.</text>
</comment>
<organism evidence="3 4">
    <name type="scientific">Symbiodinium microadriaticum</name>
    <name type="common">Dinoflagellate</name>
    <name type="synonym">Zooxanthella microadriatica</name>
    <dbReference type="NCBI Taxonomy" id="2951"/>
    <lineage>
        <taxon>Eukaryota</taxon>
        <taxon>Sar</taxon>
        <taxon>Alveolata</taxon>
        <taxon>Dinophyceae</taxon>
        <taxon>Suessiales</taxon>
        <taxon>Symbiodiniaceae</taxon>
        <taxon>Symbiodinium</taxon>
    </lineage>
</organism>
<dbReference type="AlphaFoldDB" id="A0A1Q9E747"/>
<dbReference type="InterPro" id="IPR024445">
    <property type="entry name" value="Tnp_ISXO2-like"/>
</dbReference>
<feature type="signal peptide" evidence="1">
    <location>
        <begin position="1"/>
        <end position="42"/>
    </location>
</feature>
<dbReference type="Proteomes" id="UP000186817">
    <property type="component" value="Unassembled WGS sequence"/>
</dbReference>
<proteinExistence type="predicted"/>
<dbReference type="OrthoDB" id="424490at2759"/>
<feature type="domain" description="ISXO2-like transposase" evidence="2">
    <location>
        <begin position="170"/>
        <end position="247"/>
    </location>
</feature>
<evidence type="ECO:0000313" key="3">
    <source>
        <dbReference type="EMBL" id="OLQ03247.1"/>
    </source>
</evidence>
<dbReference type="Pfam" id="PF12762">
    <property type="entry name" value="DDE_Tnp_IS1595"/>
    <property type="match status" value="1"/>
</dbReference>
<evidence type="ECO:0000256" key="1">
    <source>
        <dbReference type="SAM" id="SignalP"/>
    </source>
</evidence>
<dbReference type="OMA" id="HCCANGH"/>
<sequence length="334" mass="38377">MAEQEQEFLTVEEASRVLWPSARQSLWLMVWWGLLVLPHCCANGHEWQNFNRNQDRGNYFLHCTTRETVVSQRSDDDENSESPSTKKKMCNRKLTWRRPGTVPIYCCRTMAPDTYLRCLYWFCDDFSYNTARKQARATPKMWSKLVHRLRSILLLAMCRLQDSQGKLGGLGNLVAIDETWMTTKKRVRGGFRGRQTAGTKTSVLGMVEVNLASRRSTGRCLLLEIPDRKAKTLQTRVRNHVLPGSLVSLMLTLDTDGLPRKTPATCTGVKKETSTFSLSFYAVFEIGKMRILTMLMIQLCPESCLILQLLPESTVMWRLFAFGRVSVREWAKAF</sequence>
<reference evidence="3 4" key="1">
    <citation type="submission" date="2016-02" db="EMBL/GenBank/DDBJ databases">
        <title>Genome analysis of coral dinoflagellate symbionts highlights evolutionary adaptations to a symbiotic lifestyle.</title>
        <authorList>
            <person name="Aranda M."/>
            <person name="Li Y."/>
            <person name="Liew Y.J."/>
            <person name="Baumgarten S."/>
            <person name="Simakov O."/>
            <person name="Wilson M."/>
            <person name="Piel J."/>
            <person name="Ashoor H."/>
            <person name="Bougouffa S."/>
            <person name="Bajic V.B."/>
            <person name="Ryu T."/>
            <person name="Ravasi T."/>
            <person name="Bayer T."/>
            <person name="Micklem G."/>
            <person name="Kim H."/>
            <person name="Bhak J."/>
            <person name="Lajeunesse T.C."/>
            <person name="Voolstra C.R."/>
        </authorList>
    </citation>
    <scope>NUCLEOTIDE SEQUENCE [LARGE SCALE GENOMIC DNA]</scope>
    <source>
        <strain evidence="3 4">CCMP2467</strain>
    </source>
</reference>
<evidence type="ECO:0000313" key="4">
    <source>
        <dbReference type="Proteomes" id="UP000186817"/>
    </source>
</evidence>
<feature type="chain" id="PRO_5013249109" description="ISXO2-like transposase domain-containing protein" evidence="1">
    <location>
        <begin position="43"/>
        <end position="334"/>
    </location>
</feature>
<accession>A0A1Q9E747</accession>
<evidence type="ECO:0000259" key="2">
    <source>
        <dbReference type="Pfam" id="PF12762"/>
    </source>
</evidence>